<dbReference type="EMBL" id="JAWRCO010000002">
    <property type="protein sequence ID" value="MDW6004437.1"/>
    <property type="molecule type" value="Genomic_DNA"/>
</dbReference>
<name>A0A1Y6ISU1_9VIBR</name>
<feature type="domain" description="Pyosin/cloacin translocation" evidence="8">
    <location>
        <begin position="169"/>
        <end position="294"/>
    </location>
</feature>
<dbReference type="GO" id="GO:0042742">
    <property type="term" value="P:defense response to bacterium"/>
    <property type="evidence" value="ECO:0007669"/>
    <property type="project" value="UniProtKB-KW"/>
</dbReference>
<evidence type="ECO:0000313" key="12">
    <source>
        <dbReference type="Proteomes" id="UP000196125"/>
    </source>
</evidence>
<evidence type="ECO:0000259" key="8">
    <source>
        <dbReference type="Pfam" id="PF06958"/>
    </source>
</evidence>
<reference evidence="9 13" key="2">
    <citation type="submission" date="2023-11" db="EMBL/GenBank/DDBJ databases">
        <title>Plant-associative lifestyle of Vibrio porteresiae and its evolutionary dynamics.</title>
        <authorList>
            <person name="Rameshkumar N."/>
            <person name="Kirti K."/>
        </authorList>
    </citation>
    <scope>NUCLEOTIDE SEQUENCE [LARGE SCALE GENOMIC DNA]</scope>
    <source>
        <strain evidence="9 13">MSSRF38</strain>
    </source>
</reference>
<keyword evidence="13" id="KW-1185">Reference proteome</keyword>
<comment type="similarity">
    <text evidence="1">Belongs to the colicin/pyosin nuclease family.</text>
</comment>
<dbReference type="GO" id="GO:0004519">
    <property type="term" value="F:endonuclease activity"/>
    <property type="evidence" value="ECO:0007669"/>
    <property type="project" value="UniProtKB-KW"/>
</dbReference>
<dbReference type="EMBL" id="FXXI01000003">
    <property type="protein sequence ID" value="SMS00739.1"/>
    <property type="molecule type" value="Genomic_DNA"/>
</dbReference>
<dbReference type="InterPro" id="IPR036302">
    <property type="entry name" value="Pyosin/cloacin_T_dom_sf"/>
</dbReference>
<dbReference type="GO" id="GO:0016787">
    <property type="term" value="F:hydrolase activity"/>
    <property type="evidence" value="ECO:0007669"/>
    <property type="project" value="UniProtKB-KW"/>
</dbReference>
<evidence type="ECO:0000256" key="6">
    <source>
        <dbReference type="ARBA" id="ARBA00023022"/>
    </source>
</evidence>
<accession>A0A1Y6ISU1</accession>
<dbReference type="SUPFAM" id="SSF69369">
    <property type="entry name" value="Cloacin translocation domain"/>
    <property type="match status" value="1"/>
</dbReference>
<keyword evidence="3" id="KW-0540">Nuclease</keyword>
<dbReference type="Proteomes" id="UP001283366">
    <property type="component" value="Unassembled WGS sequence"/>
</dbReference>
<dbReference type="InterPro" id="IPR003615">
    <property type="entry name" value="HNH_nuc"/>
</dbReference>
<dbReference type="GO" id="GO:0005102">
    <property type="term" value="F:signaling receptor binding"/>
    <property type="evidence" value="ECO:0007669"/>
    <property type="project" value="InterPro"/>
</dbReference>
<dbReference type="InterPro" id="IPR044925">
    <property type="entry name" value="His-Me_finger_sf"/>
</dbReference>
<dbReference type="EMBL" id="JAWRCO010000002">
    <property type="protein sequence ID" value="MDW6004451.1"/>
    <property type="molecule type" value="Genomic_DNA"/>
</dbReference>
<evidence type="ECO:0000256" key="3">
    <source>
        <dbReference type="ARBA" id="ARBA00022722"/>
    </source>
</evidence>
<keyword evidence="2" id="KW-0929">Antimicrobial</keyword>
<reference evidence="11 12" key="1">
    <citation type="submission" date="2017-05" db="EMBL/GenBank/DDBJ databases">
        <authorList>
            <person name="Song R."/>
            <person name="Chenine A.L."/>
            <person name="Ruprecht R.M."/>
        </authorList>
    </citation>
    <scope>NUCLEOTIDE SEQUENCE [LARGE SCALE GENOMIC DNA]</scope>
    <source>
        <strain evidence="11 12">CECT 7927</strain>
    </source>
</reference>
<sequence>MSSKDGKIVWWVKATKVAAEPKIIHWTPKTIPNPDSPEPAEKAQSLTLKERLEKQRLENIKANDKAFEEVQHNQQLKRFAKSLSIPSGTCDIGTQREPLSSIGQYAAYTASLNNGIAEAGSVSRVAGQALAEIEGMAVRLIGLAPAAATVVLGVLIPNQLADGTLYKESEIRHKSKVKTNIRLGADDNGQLYGYHVNGTDIPRRSVRQQGDKFVVDLEPGITIEWVPASGDFGGKPILVNPIPDMEKLDVWVHPQVDQGKEFEKTYITPIEDTDLKDYILTFPADTGLPPLYVVYKESPRNESGVVTGNGEDVTGLWLEAAGKELGSPVPSQIADNLRGREFSSFDSFRKAFWLAISEDENLMSQFNRNNQKKIRAGKAPFAPQDQKYGETMRFEIHHIEEIQHGGAVYDVDNMRVVTPKNHKRIHYGDKQ</sequence>
<evidence type="ECO:0000256" key="1">
    <source>
        <dbReference type="ARBA" id="ARBA00006811"/>
    </source>
</evidence>
<keyword evidence="6" id="KW-0044">Antibiotic</keyword>
<dbReference type="SUPFAM" id="SSF54060">
    <property type="entry name" value="His-Me finger endonucleases"/>
    <property type="match status" value="1"/>
</dbReference>
<proteinExistence type="inferred from homology"/>
<dbReference type="EC" id="3.1.-.-" evidence="11"/>
<dbReference type="OrthoDB" id="5815268at2"/>
<evidence type="ECO:0000256" key="4">
    <source>
        <dbReference type="ARBA" id="ARBA00022759"/>
    </source>
</evidence>
<evidence type="ECO:0000313" key="13">
    <source>
        <dbReference type="Proteomes" id="UP001283366"/>
    </source>
</evidence>
<keyword evidence="5 11" id="KW-0378">Hydrolase</keyword>
<dbReference type="CDD" id="cd00085">
    <property type="entry name" value="HNHc"/>
    <property type="match status" value="1"/>
</dbReference>
<protein>
    <submittedName>
        <fullName evidence="11">Pyocin-S2</fullName>
        <ecNumber evidence="11">3.1.-.-</ecNumber>
    </submittedName>
    <submittedName>
        <fullName evidence="9">S-type pyocin domain-containing protein</fullName>
    </submittedName>
</protein>
<keyword evidence="4" id="KW-0255">Endonuclease</keyword>
<evidence type="ECO:0000256" key="5">
    <source>
        <dbReference type="ARBA" id="ARBA00022801"/>
    </source>
</evidence>
<dbReference type="GO" id="GO:0019835">
    <property type="term" value="P:cytolysis"/>
    <property type="evidence" value="ECO:0007669"/>
    <property type="project" value="InterPro"/>
</dbReference>
<gene>
    <name evidence="11" type="primary">pys2_2</name>
    <name evidence="9" type="ORF">SBX37_16390</name>
    <name evidence="10" type="ORF">SBX37_16460</name>
    <name evidence="11" type="ORF">VIM7927_02008</name>
</gene>
<dbReference type="InterPro" id="IPR003060">
    <property type="entry name" value="Pyocin_killer"/>
</dbReference>
<evidence type="ECO:0000313" key="9">
    <source>
        <dbReference type="EMBL" id="MDW6004437.1"/>
    </source>
</evidence>
<dbReference type="Pfam" id="PF21431">
    <property type="entry name" value="Col-Pyo_DNase"/>
    <property type="match status" value="1"/>
</dbReference>
<dbReference type="AlphaFoldDB" id="A0A1Y6ISU1"/>
<dbReference type="PRINTS" id="PR01300">
    <property type="entry name" value="PYOCINKILLER"/>
</dbReference>
<dbReference type="Pfam" id="PF06958">
    <property type="entry name" value="Pyocin_S"/>
    <property type="match status" value="1"/>
</dbReference>
<dbReference type="RefSeq" id="WP_087480798.1">
    <property type="nucleotide sequence ID" value="NZ_AP024884.1"/>
</dbReference>
<evidence type="ECO:0000313" key="10">
    <source>
        <dbReference type="EMBL" id="MDW6004451.1"/>
    </source>
</evidence>
<dbReference type="InterPro" id="IPR016128">
    <property type="entry name" value="Pyosin/cloacin_T_dom"/>
</dbReference>
<evidence type="ECO:0000256" key="7">
    <source>
        <dbReference type="ARBA" id="ARBA00023048"/>
    </source>
</evidence>
<evidence type="ECO:0000256" key="2">
    <source>
        <dbReference type="ARBA" id="ARBA00022529"/>
    </source>
</evidence>
<dbReference type="GO" id="GO:0031640">
    <property type="term" value="P:killing of cells of another organism"/>
    <property type="evidence" value="ECO:0007669"/>
    <property type="project" value="UniProtKB-KW"/>
</dbReference>
<dbReference type="Proteomes" id="UP000196125">
    <property type="component" value="Unassembled WGS sequence"/>
</dbReference>
<dbReference type="InterPro" id="IPR037146">
    <property type="entry name" value="Colicin/pyocin_DNase_dom_sf"/>
</dbReference>
<dbReference type="Gene3D" id="3.90.540.10">
    <property type="entry name" value="Colicin/pyocin, DNase domain"/>
    <property type="match status" value="1"/>
</dbReference>
<evidence type="ECO:0000313" key="11">
    <source>
        <dbReference type="EMBL" id="SMS00739.1"/>
    </source>
</evidence>
<organism evidence="11 12">
    <name type="scientific">Vibrio mangrovi</name>
    <dbReference type="NCBI Taxonomy" id="474394"/>
    <lineage>
        <taxon>Bacteria</taxon>
        <taxon>Pseudomonadati</taxon>
        <taxon>Pseudomonadota</taxon>
        <taxon>Gammaproteobacteria</taxon>
        <taxon>Vibrionales</taxon>
        <taxon>Vibrionaceae</taxon>
        <taxon>Vibrio</taxon>
    </lineage>
</organism>
<keyword evidence="7" id="KW-0078">Bacteriocin</keyword>